<feature type="repeat" description="WD" evidence="3">
    <location>
        <begin position="1259"/>
        <end position="1293"/>
    </location>
</feature>
<dbReference type="InterPro" id="IPR000157">
    <property type="entry name" value="TIR_dom"/>
</dbReference>
<dbReference type="Gene3D" id="3.40.50.10140">
    <property type="entry name" value="Toll/interleukin-1 receptor homology (TIR) domain"/>
    <property type="match status" value="2"/>
</dbReference>
<evidence type="ECO:0000256" key="2">
    <source>
        <dbReference type="ARBA" id="ARBA00022737"/>
    </source>
</evidence>
<feature type="domain" description="TIR" evidence="5">
    <location>
        <begin position="402"/>
        <end position="531"/>
    </location>
</feature>
<keyword evidence="2" id="KW-0677">Repeat</keyword>
<dbReference type="eggNOG" id="COG2319">
    <property type="taxonomic scope" value="Bacteria"/>
</dbReference>
<feature type="repeat" description="WD" evidence="3">
    <location>
        <begin position="1300"/>
        <end position="1341"/>
    </location>
</feature>
<name>B7K9I1_GLOC7</name>
<feature type="repeat" description="WD" evidence="3">
    <location>
        <begin position="899"/>
        <end position="931"/>
    </location>
</feature>
<feature type="repeat" description="WD" evidence="3">
    <location>
        <begin position="1124"/>
        <end position="1155"/>
    </location>
</feature>
<dbReference type="KEGG" id="cyc:PCC7424_1508"/>
<keyword evidence="4" id="KW-0175">Coiled coil</keyword>
<feature type="coiled-coil region" evidence="4">
    <location>
        <begin position="601"/>
        <end position="635"/>
    </location>
</feature>
<dbReference type="Pfam" id="PF00400">
    <property type="entry name" value="WD40"/>
    <property type="match status" value="13"/>
</dbReference>
<organism evidence="6 7">
    <name type="scientific">Gloeothece citriformis (strain PCC 7424)</name>
    <name type="common">Cyanothece sp. (strain PCC 7424)</name>
    <dbReference type="NCBI Taxonomy" id="65393"/>
    <lineage>
        <taxon>Bacteria</taxon>
        <taxon>Bacillati</taxon>
        <taxon>Cyanobacteriota</taxon>
        <taxon>Cyanophyceae</taxon>
        <taxon>Oscillatoriophycideae</taxon>
        <taxon>Chroococcales</taxon>
        <taxon>Aphanothecaceae</taxon>
        <taxon>Gloeothece</taxon>
        <taxon>Gloeothece citriformis</taxon>
    </lineage>
</organism>
<dbReference type="InterPro" id="IPR019775">
    <property type="entry name" value="WD40_repeat_CS"/>
</dbReference>
<dbReference type="EMBL" id="CP001291">
    <property type="protein sequence ID" value="ACK69949.1"/>
    <property type="molecule type" value="Genomic_DNA"/>
</dbReference>
<accession>B7K9I1</accession>
<dbReference type="InterPro" id="IPR001680">
    <property type="entry name" value="WD40_rpt"/>
</dbReference>
<feature type="repeat" description="WD" evidence="3">
    <location>
        <begin position="813"/>
        <end position="845"/>
    </location>
</feature>
<feature type="repeat" description="WD" evidence="3">
    <location>
        <begin position="1206"/>
        <end position="1237"/>
    </location>
</feature>
<feature type="repeat" description="WD" evidence="3">
    <location>
        <begin position="992"/>
        <end position="1040"/>
    </location>
</feature>
<dbReference type="InterPro" id="IPR035897">
    <property type="entry name" value="Toll_tir_struct_dom_sf"/>
</dbReference>
<evidence type="ECO:0000256" key="3">
    <source>
        <dbReference type="PROSITE-ProRule" id="PRU00221"/>
    </source>
</evidence>
<evidence type="ECO:0000256" key="4">
    <source>
        <dbReference type="SAM" id="Coils"/>
    </source>
</evidence>
<dbReference type="InterPro" id="IPR036322">
    <property type="entry name" value="WD40_repeat_dom_sf"/>
</dbReference>
<gene>
    <name evidence="6" type="ordered locus">PCC7424_1508</name>
</gene>
<dbReference type="SUPFAM" id="SSF50978">
    <property type="entry name" value="WD40 repeat-like"/>
    <property type="match status" value="2"/>
</dbReference>
<dbReference type="Proteomes" id="UP000002384">
    <property type="component" value="Chromosome"/>
</dbReference>
<dbReference type="STRING" id="65393.PCC7424_1508"/>
<dbReference type="Gene3D" id="2.130.10.10">
    <property type="entry name" value="YVTN repeat-like/Quinoprotein amine dehydrogenase"/>
    <property type="match status" value="4"/>
</dbReference>
<dbReference type="PRINTS" id="PR00320">
    <property type="entry name" value="GPROTEINBRPT"/>
</dbReference>
<protein>
    <submittedName>
        <fullName evidence="6">WD-40 repeat protein</fullName>
    </submittedName>
</protein>
<dbReference type="SMART" id="SM00320">
    <property type="entry name" value="WD40"/>
    <property type="match status" value="14"/>
</dbReference>
<dbReference type="PROSITE" id="PS00678">
    <property type="entry name" value="WD_REPEATS_1"/>
    <property type="match status" value="2"/>
</dbReference>
<feature type="repeat" description="WD" evidence="3">
    <location>
        <begin position="731"/>
        <end position="762"/>
    </location>
</feature>
<evidence type="ECO:0000313" key="6">
    <source>
        <dbReference type="EMBL" id="ACK69949.1"/>
    </source>
</evidence>
<dbReference type="InterPro" id="IPR020472">
    <property type="entry name" value="WD40_PAC1"/>
</dbReference>
<dbReference type="GO" id="GO:0007165">
    <property type="term" value="P:signal transduction"/>
    <property type="evidence" value="ECO:0007669"/>
    <property type="project" value="InterPro"/>
</dbReference>
<feature type="repeat" description="WD" evidence="3">
    <location>
        <begin position="1084"/>
        <end position="1118"/>
    </location>
</feature>
<feature type="repeat" description="WD" evidence="3">
    <location>
        <begin position="1165"/>
        <end position="1196"/>
    </location>
</feature>
<feature type="repeat" description="WD" evidence="3">
    <location>
        <begin position="1041"/>
        <end position="1075"/>
    </location>
</feature>
<dbReference type="PANTHER" id="PTHR19848">
    <property type="entry name" value="WD40 REPEAT PROTEIN"/>
    <property type="match status" value="1"/>
</dbReference>
<dbReference type="Pfam" id="PF13676">
    <property type="entry name" value="TIR_2"/>
    <property type="match status" value="2"/>
</dbReference>
<dbReference type="InterPro" id="IPR011044">
    <property type="entry name" value="Quino_amine_DH_bsu"/>
</dbReference>
<proteinExistence type="predicted"/>
<reference evidence="7" key="1">
    <citation type="journal article" date="2011" name="MBio">
        <title>Novel metabolic attributes of the genus Cyanothece, comprising a group of unicellular nitrogen-fixing Cyanobacteria.</title>
        <authorList>
            <person name="Bandyopadhyay A."/>
            <person name="Elvitigala T."/>
            <person name="Welsh E."/>
            <person name="Stockel J."/>
            <person name="Liberton M."/>
            <person name="Min H."/>
            <person name="Sherman L.A."/>
            <person name="Pakrasi H.B."/>
        </authorList>
    </citation>
    <scope>NUCLEOTIDE SEQUENCE [LARGE SCALE GENOMIC DNA]</scope>
    <source>
        <strain evidence="7">PCC 7424</strain>
    </source>
</reference>
<dbReference type="OrthoDB" id="500003at2"/>
<dbReference type="RefSeq" id="WP_012598894.1">
    <property type="nucleotide sequence ID" value="NC_011729.1"/>
</dbReference>
<dbReference type="HOGENOM" id="CLU_002676_0_0_3"/>
<dbReference type="PROSITE" id="PS50104">
    <property type="entry name" value="TIR"/>
    <property type="match status" value="2"/>
</dbReference>
<feature type="domain" description="TIR" evidence="5">
    <location>
        <begin position="3"/>
        <end position="134"/>
    </location>
</feature>
<keyword evidence="7" id="KW-1185">Reference proteome</keyword>
<dbReference type="PANTHER" id="PTHR19848:SF8">
    <property type="entry name" value="F-BOX AND WD REPEAT DOMAIN CONTAINING 7"/>
    <property type="match status" value="1"/>
</dbReference>
<dbReference type="SMART" id="SM00255">
    <property type="entry name" value="TIR"/>
    <property type="match status" value="2"/>
</dbReference>
<dbReference type="PROSITE" id="PS50082">
    <property type="entry name" value="WD_REPEATS_2"/>
    <property type="match status" value="13"/>
</dbReference>
<evidence type="ECO:0000256" key="1">
    <source>
        <dbReference type="ARBA" id="ARBA00022574"/>
    </source>
</evidence>
<evidence type="ECO:0000313" key="7">
    <source>
        <dbReference type="Proteomes" id="UP000002384"/>
    </source>
</evidence>
<keyword evidence="1 3" id="KW-0853">WD repeat</keyword>
<sequence>MASFYDVFISYGRADSKFFATHLSQRLIEKGLKVWFDKNNIPLAVDFQTQINDGIEKAHNFIFIIAPHSVKSSYCSQEIELAVKYNKRIIPILHVNSDSYLDVMHPTIRKLNWLFMSEDPEVFEKGFTDLLQLINHHSDYVKQHTKFLNKALKWLRTYKQTQYLLFNHERNEAESWLKKKFEDEQAPCEPTELHCEYITESIRNANNLMTDVFIGYTSSEQKIAQKISYYLRRESLTVVLEELSAYKKFPEQSLIEADNGIYIISNTFLLSGLESKAFDPVFRYHKRIFALVTDKIILNKMETQIREREIIELTDLDNLNLGISELIKKIQEDEYYYKQHKMLLTKALKWQLQNYNPSLLLRGYNLQHYQSWMKIAKNHPDHPPIDLQVEFIGVSSNQPPDSSIEVFISYCPKDIDFARKINENLQELGKTTWFDQENIVVEKEGRQEIYQGIANSDNFVLIISPDSITSSDCAEEFNYAKQLNKRIIPILDQEIDPLILHPDLKKIAKINFNQNERDFLANFNELVRTIHLDRDHVHSHTKWLQKAREWELSQKNPDLLLRITEFSLAKNWLLESEQEDKKPPATALQKEYIQASESAIIAAQKAEKERQEEIIRLQKERTQEAEARLIEQKKRIKIQNGLLVSAILAFCSVLGLGLETYYQYQISIKNEIKALTAYSLALFSQGFELEALTQAIKAGEKLKQLNKTDVDVEVETALKEIIFRITESNQLVRHKGDILTVKFSPNGQKIATGSADNTIKLWAIDGRLIKTLSKHRGSVNTLAFRPDGQLLASGSVDNTIILWQADGTYLSTLSGHKNEVTSLNFSSDGQGLVSSSRDKTIKLWKRNEQGKNYREFKSIKVDDKVNTVTFSPDDRFIVSGHDSGKINLWKLDGTFLKTIGSHQDRVTKIVFSPNSQLLASSSFDGTIQIWQQEPKNLTDYLKTQTLTGDGSRVWDIAITTNLSGQYILLAGFDDTINLWKNDGIKWNLIFSEYAHQAKVRAVAVSPHIKLKNTETMIFASASADNTVQLWNPDRSKLLKLGFSHDKTILAVDISPDNRLIASASLDKTIKLWTIKDNLTNIKTLRGHQESVNGIKISPDGQFMASASSDNTVKLWTIDGKLLKTLHHDDDVYDVDISSDSQWIVSGSRDQTIKIWGRDGTLKKILRKHTDGVRTVAISPDGQLIASGSSDDTVKIWRFDGTLLTTLSDHQSPVLGVDFSSDSQKLISGGEDHIIKLWTRDSFNKFSLNTTFANNFSKNSVQNNQSILNLKFSPNNQLIASASNDGIIRFWDLNGNYKAIYPGHENEVYGINFSRDGKLMVSGGADKAVILWNLTENISLAQLLQHGCHWLRNYLSNNPPSQSENICQEFNKTS</sequence>
<dbReference type="SUPFAM" id="SSF50969">
    <property type="entry name" value="YVTN repeat-like/Quinoprotein amine dehydrogenase"/>
    <property type="match status" value="1"/>
</dbReference>
<dbReference type="PROSITE" id="PS50294">
    <property type="entry name" value="WD_REPEATS_REGION"/>
    <property type="match status" value="11"/>
</dbReference>
<dbReference type="SUPFAM" id="SSF52200">
    <property type="entry name" value="Toll/Interleukin receptor TIR domain"/>
    <property type="match status" value="2"/>
</dbReference>
<feature type="repeat" description="WD" evidence="3">
    <location>
        <begin position="772"/>
        <end position="804"/>
    </location>
</feature>
<dbReference type="InterPro" id="IPR015943">
    <property type="entry name" value="WD40/YVTN_repeat-like_dom_sf"/>
</dbReference>
<dbReference type="CDD" id="cd00200">
    <property type="entry name" value="WD40"/>
    <property type="match status" value="2"/>
</dbReference>
<feature type="repeat" description="WD" evidence="3">
    <location>
        <begin position="865"/>
        <end position="892"/>
    </location>
</feature>
<evidence type="ECO:0000259" key="5">
    <source>
        <dbReference type="PROSITE" id="PS50104"/>
    </source>
</evidence>